<gene>
    <name evidence="2" type="ORF">CWM47_20885</name>
</gene>
<feature type="transmembrane region" description="Helical" evidence="1">
    <location>
        <begin position="24"/>
        <end position="46"/>
    </location>
</feature>
<dbReference type="RefSeq" id="WP_100990134.1">
    <property type="nucleotide sequence ID" value="NZ_CP025096.1"/>
</dbReference>
<dbReference type="EMBL" id="CP025096">
    <property type="protein sequence ID" value="AUD04068.1"/>
    <property type="molecule type" value="Genomic_DNA"/>
</dbReference>
<evidence type="ECO:0000313" key="3">
    <source>
        <dbReference type="Proteomes" id="UP000232883"/>
    </source>
</evidence>
<protein>
    <submittedName>
        <fullName evidence="2">Uncharacterized protein</fullName>
    </submittedName>
</protein>
<dbReference type="Proteomes" id="UP000232883">
    <property type="component" value="Chromosome"/>
</dbReference>
<dbReference type="AlphaFoldDB" id="A0A2K8Z2H6"/>
<organism evidence="2 3">
    <name type="scientific">Spirosoma pollinicola</name>
    <dbReference type="NCBI Taxonomy" id="2057025"/>
    <lineage>
        <taxon>Bacteria</taxon>
        <taxon>Pseudomonadati</taxon>
        <taxon>Bacteroidota</taxon>
        <taxon>Cytophagia</taxon>
        <taxon>Cytophagales</taxon>
        <taxon>Cytophagaceae</taxon>
        <taxon>Spirosoma</taxon>
    </lineage>
</organism>
<keyword evidence="1" id="KW-1133">Transmembrane helix</keyword>
<keyword evidence="1" id="KW-0812">Transmembrane</keyword>
<sequence>MHGSISSFLLQGLSQFTCIPTELITTAILLVQLVIGGIEVWGIYYVTRLHLTKFFYWHRGKYPDWPNRPIWFQMDRYVFRPEVFALVFVTFFWLQLGNFMQHNDLLALQNGGWISLIQLWLPWVGGAVWPMVSIFYHRQLLEL</sequence>
<evidence type="ECO:0000256" key="1">
    <source>
        <dbReference type="SAM" id="Phobius"/>
    </source>
</evidence>
<dbReference type="KEGG" id="spir:CWM47_20885"/>
<keyword evidence="1" id="KW-0472">Membrane</keyword>
<proteinExistence type="predicted"/>
<name>A0A2K8Z2H6_9BACT</name>
<reference evidence="2 3" key="1">
    <citation type="submission" date="2017-11" db="EMBL/GenBank/DDBJ databases">
        <title>Taxonomic description and genome sequences of Spirosoma HA7 sp. nov., isolated from pollen microhabitat of Corylus avellana.</title>
        <authorList>
            <person name="Ambika Manirajan B."/>
            <person name="Suarez C."/>
            <person name="Ratering S."/>
            <person name="Geissler-Plaum R."/>
            <person name="Cardinale M."/>
            <person name="Sylvia S."/>
        </authorList>
    </citation>
    <scope>NUCLEOTIDE SEQUENCE [LARGE SCALE GENOMIC DNA]</scope>
    <source>
        <strain evidence="2 3">HA7</strain>
    </source>
</reference>
<accession>A0A2K8Z2H6</accession>
<evidence type="ECO:0000313" key="2">
    <source>
        <dbReference type="EMBL" id="AUD04068.1"/>
    </source>
</evidence>
<feature type="transmembrane region" description="Helical" evidence="1">
    <location>
        <begin position="77"/>
        <end position="96"/>
    </location>
</feature>
<keyword evidence="3" id="KW-1185">Reference proteome</keyword>
<feature type="transmembrane region" description="Helical" evidence="1">
    <location>
        <begin position="116"/>
        <end position="136"/>
    </location>
</feature>